<dbReference type="EMBL" id="JAFBEC010000005">
    <property type="protein sequence ID" value="MBM7632886.1"/>
    <property type="molecule type" value="Genomic_DNA"/>
</dbReference>
<evidence type="ECO:0000256" key="1">
    <source>
        <dbReference type="SAM" id="Phobius"/>
    </source>
</evidence>
<dbReference type="GO" id="GO:0032259">
    <property type="term" value="P:methylation"/>
    <property type="evidence" value="ECO:0007669"/>
    <property type="project" value="UniProtKB-KW"/>
</dbReference>
<gene>
    <name evidence="2" type="ORF">JOD17_001980</name>
</gene>
<evidence type="ECO:0000313" key="3">
    <source>
        <dbReference type="Proteomes" id="UP000741863"/>
    </source>
</evidence>
<organism evidence="2 3">
    <name type="scientific">Geomicrobium sediminis</name>
    <dbReference type="NCBI Taxonomy" id="1347788"/>
    <lineage>
        <taxon>Bacteria</taxon>
        <taxon>Bacillati</taxon>
        <taxon>Bacillota</taxon>
        <taxon>Bacilli</taxon>
        <taxon>Bacillales</taxon>
        <taxon>Geomicrobium</taxon>
    </lineage>
</organism>
<dbReference type="RefSeq" id="WP_204697351.1">
    <property type="nucleotide sequence ID" value="NZ_JAFBEC010000005.1"/>
</dbReference>
<keyword evidence="2" id="KW-0489">Methyltransferase</keyword>
<keyword evidence="2" id="KW-0808">Transferase</keyword>
<accession>A0ABS2PD51</accession>
<keyword evidence="1" id="KW-0472">Membrane</keyword>
<reference evidence="2 3" key="1">
    <citation type="submission" date="2021-01" db="EMBL/GenBank/DDBJ databases">
        <title>Genomic Encyclopedia of Type Strains, Phase IV (KMG-IV): sequencing the most valuable type-strain genomes for metagenomic binning, comparative biology and taxonomic classification.</title>
        <authorList>
            <person name="Goeker M."/>
        </authorList>
    </citation>
    <scope>NUCLEOTIDE SEQUENCE [LARGE SCALE GENOMIC DNA]</scope>
    <source>
        <strain evidence="2 3">DSM 25540</strain>
    </source>
</reference>
<feature type="transmembrane region" description="Helical" evidence="1">
    <location>
        <begin position="34"/>
        <end position="53"/>
    </location>
</feature>
<comment type="caution">
    <text evidence="2">The sequence shown here is derived from an EMBL/GenBank/DDBJ whole genome shotgun (WGS) entry which is preliminary data.</text>
</comment>
<keyword evidence="1" id="KW-0812">Transmembrane</keyword>
<keyword evidence="1" id="KW-1133">Transmembrane helix</keyword>
<proteinExistence type="predicted"/>
<dbReference type="Proteomes" id="UP000741863">
    <property type="component" value="Unassembled WGS sequence"/>
</dbReference>
<sequence length="61" mass="6499">MMRLNVLLLILLGMVVSITALVFGIIAPTAIASTLAQIIGFSGLVFTFLYGLLMNRSTAKV</sequence>
<keyword evidence="3" id="KW-1185">Reference proteome</keyword>
<evidence type="ECO:0000313" key="2">
    <source>
        <dbReference type="EMBL" id="MBM7632886.1"/>
    </source>
</evidence>
<protein>
    <submittedName>
        <fullName evidence="2">Subunit of tRNA(5-methylaminomethyl-2-thiouridylate) methyltransferase</fullName>
    </submittedName>
</protein>
<name>A0ABS2PD51_9BACL</name>
<dbReference type="GO" id="GO:0008168">
    <property type="term" value="F:methyltransferase activity"/>
    <property type="evidence" value="ECO:0007669"/>
    <property type="project" value="UniProtKB-KW"/>
</dbReference>